<keyword evidence="4" id="KW-0698">rRNA processing</keyword>
<evidence type="ECO:0000256" key="1">
    <source>
        <dbReference type="ARBA" id="ARBA00004604"/>
    </source>
</evidence>
<dbReference type="GO" id="GO:0031118">
    <property type="term" value="P:rRNA pseudouridine synthesis"/>
    <property type="evidence" value="ECO:0007669"/>
    <property type="project" value="TreeGrafter"/>
</dbReference>
<dbReference type="PANTHER" id="PTHR13305">
    <property type="entry name" value="RIBOSOME BIOGENESIS PROTEIN NOP10"/>
    <property type="match status" value="1"/>
</dbReference>
<evidence type="ECO:0000256" key="9">
    <source>
        <dbReference type="ARBA" id="ARBA00032266"/>
    </source>
</evidence>
<comment type="subcellular location">
    <subcellularLocation>
        <location evidence="1">Nucleus</location>
        <location evidence="1">Nucleolus</location>
    </subcellularLocation>
</comment>
<evidence type="ECO:0000256" key="8">
    <source>
        <dbReference type="ARBA" id="ARBA00031779"/>
    </source>
</evidence>
<dbReference type="GO" id="GO:0070034">
    <property type="term" value="F:telomerase RNA binding"/>
    <property type="evidence" value="ECO:0007669"/>
    <property type="project" value="TreeGrafter"/>
</dbReference>
<dbReference type="Ensembl" id="ENSCUST00005027772.1">
    <property type="protein sequence ID" value="ENSCUSP00005026833.1"/>
    <property type="gene ID" value="ENSCUSG00005016599.1"/>
</dbReference>
<keyword evidence="12" id="KW-1185">Reference proteome</keyword>
<keyword evidence="3" id="KW-0690">Ribosome biogenesis</keyword>
<evidence type="ECO:0000256" key="5">
    <source>
        <dbReference type="ARBA" id="ARBA00023242"/>
    </source>
</evidence>
<evidence type="ECO:0000256" key="2">
    <source>
        <dbReference type="ARBA" id="ARBA00009462"/>
    </source>
</evidence>
<sequence length="105" mass="11909">MPCFIPDSISHQPPRPLPVQTPLTSFFLLRRLPLPRPAAAAVLLQCYENERGERVYTLRKVAPDGTPTCSAHPARLSPDDKFSRHRVALKRRFGVLLTQRSRPLL</sequence>
<name>A0A8C3VDY1_CATUS</name>
<proteinExistence type="inferred from homology"/>
<reference evidence="11" key="2">
    <citation type="submission" date="2025-08" db="UniProtKB">
        <authorList>
            <consortium name="Ensembl"/>
        </authorList>
    </citation>
    <scope>IDENTIFICATION</scope>
</reference>
<evidence type="ECO:0000256" key="6">
    <source>
        <dbReference type="ARBA" id="ARBA00023274"/>
    </source>
</evidence>
<evidence type="ECO:0000256" key="7">
    <source>
        <dbReference type="ARBA" id="ARBA00030185"/>
    </source>
</evidence>
<dbReference type="InterPro" id="IPR036756">
    <property type="entry name" value="H/ACA_rnp_Nop10_sf"/>
</dbReference>
<dbReference type="GO" id="GO:0031429">
    <property type="term" value="C:box H/ACA snoRNP complex"/>
    <property type="evidence" value="ECO:0007669"/>
    <property type="project" value="TreeGrafter"/>
</dbReference>
<gene>
    <name evidence="11" type="primary">LOC117007995</name>
</gene>
<organism evidence="11 12">
    <name type="scientific">Catharus ustulatus</name>
    <name type="common">Russet-backed thrush</name>
    <name type="synonym">Hylocichla ustulatus</name>
    <dbReference type="NCBI Taxonomy" id="91951"/>
    <lineage>
        <taxon>Eukaryota</taxon>
        <taxon>Metazoa</taxon>
        <taxon>Chordata</taxon>
        <taxon>Craniata</taxon>
        <taxon>Vertebrata</taxon>
        <taxon>Euteleostomi</taxon>
        <taxon>Archelosauria</taxon>
        <taxon>Archosauria</taxon>
        <taxon>Dinosauria</taxon>
        <taxon>Saurischia</taxon>
        <taxon>Theropoda</taxon>
        <taxon>Coelurosauria</taxon>
        <taxon>Aves</taxon>
        <taxon>Neognathae</taxon>
        <taxon>Neoaves</taxon>
        <taxon>Telluraves</taxon>
        <taxon>Australaves</taxon>
        <taxon>Passeriformes</taxon>
        <taxon>Turdidae</taxon>
        <taxon>Catharus</taxon>
    </lineage>
</organism>
<dbReference type="AlphaFoldDB" id="A0A8C3VDY1"/>
<dbReference type="PANTHER" id="PTHR13305:SF0">
    <property type="entry name" value="H_ACA RIBONUCLEOPROTEIN COMPLEX SUBUNIT 3"/>
    <property type="match status" value="1"/>
</dbReference>
<dbReference type="Proteomes" id="UP000694563">
    <property type="component" value="Chromosome 28"/>
</dbReference>
<comment type="similarity">
    <text evidence="2">Belongs to the NOP10 family.</text>
</comment>
<evidence type="ECO:0000256" key="4">
    <source>
        <dbReference type="ARBA" id="ARBA00022552"/>
    </source>
</evidence>
<evidence type="ECO:0000313" key="12">
    <source>
        <dbReference type="Proteomes" id="UP000694563"/>
    </source>
</evidence>
<dbReference type="GO" id="GO:0030515">
    <property type="term" value="F:snoRNA binding"/>
    <property type="evidence" value="ECO:0007669"/>
    <property type="project" value="InterPro"/>
</dbReference>
<evidence type="ECO:0000256" key="10">
    <source>
        <dbReference type="ARBA" id="ARBA00071541"/>
    </source>
</evidence>
<keyword evidence="5" id="KW-0539">Nucleus</keyword>
<dbReference type="SUPFAM" id="SSF144210">
    <property type="entry name" value="Nop10-like SnoRNP"/>
    <property type="match status" value="1"/>
</dbReference>
<dbReference type="Pfam" id="PF04135">
    <property type="entry name" value="Nop10p"/>
    <property type="match status" value="1"/>
</dbReference>
<reference evidence="11" key="3">
    <citation type="submission" date="2025-09" db="UniProtKB">
        <authorList>
            <consortium name="Ensembl"/>
        </authorList>
    </citation>
    <scope>IDENTIFICATION</scope>
</reference>
<dbReference type="Gene3D" id="2.20.28.40">
    <property type="entry name" value="H/ACA ribonucleoprotein complex, subunit Nop10"/>
    <property type="match status" value="1"/>
</dbReference>
<accession>A0A8C3VDY1</accession>
<protein>
    <recommendedName>
        <fullName evidence="10">H/ACA ribonucleoprotein complex subunit 3</fullName>
    </recommendedName>
    <alternativeName>
        <fullName evidence="7">Nucleolar protein 10</fullName>
    </alternativeName>
    <alternativeName>
        <fullName evidence="8">Nucleolar protein family A member 3</fullName>
    </alternativeName>
    <alternativeName>
        <fullName evidence="9">snoRNP protein NOP10</fullName>
    </alternativeName>
</protein>
<dbReference type="InterPro" id="IPR007264">
    <property type="entry name" value="H/ACA_rnp_Nop10"/>
</dbReference>
<dbReference type="GO" id="GO:1904874">
    <property type="term" value="P:positive regulation of telomerase RNA localization to Cajal body"/>
    <property type="evidence" value="ECO:0007669"/>
    <property type="project" value="TreeGrafter"/>
</dbReference>
<reference evidence="11" key="1">
    <citation type="submission" date="2020-10" db="EMBL/GenBank/DDBJ databases">
        <title>Catharus ustulatus (Swainson's thrush) genome, bCatUst1, primary haplotype v2.</title>
        <authorList>
            <person name="Delmore K."/>
            <person name="Vafadar M."/>
            <person name="Formenti G."/>
            <person name="Chow W."/>
            <person name="Pelan S."/>
            <person name="Howe K."/>
            <person name="Rhie A."/>
            <person name="Mountcastle J."/>
            <person name="Haase B."/>
            <person name="Fedrigo O."/>
            <person name="Jarvis E.D."/>
        </authorList>
    </citation>
    <scope>NUCLEOTIDE SEQUENCE [LARGE SCALE GENOMIC DNA]</scope>
</reference>
<dbReference type="FunFam" id="2.20.28.40:FF:000002">
    <property type="entry name" value="H/ACA ribonucleoprotein complex subunit 3"/>
    <property type="match status" value="1"/>
</dbReference>
<evidence type="ECO:0000313" key="11">
    <source>
        <dbReference type="Ensembl" id="ENSCUSP00005026833.1"/>
    </source>
</evidence>
<evidence type="ECO:0000256" key="3">
    <source>
        <dbReference type="ARBA" id="ARBA00022517"/>
    </source>
</evidence>
<keyword evidence="6" id="KW-0687">Ribonucleoprotein</keyword>
<dbReference type="GO" id="GO:0031120">
    <property type="term" value="P:snRNA pseudouridine synthesis"/>
    <property type="evidence" value="ECO:0007669"/>
    <property type="project" value="TreeGrafter"/>
</dbReference>